<feature type="domain" description="HAT C-terminal dimerisation" evidence="1">
    <location>
        <begin position="122"/>
        <end position="151"/>
    </location>
</feature>
<evidence type="ECO:0000259" key="1">
    <source>
        <dbReference type="Pfam" id="PF05699"/>
    </source>
</evidence>
<gene>
    <name evidence="2" type="ORF">Pcinc_026434</name>
</gene>
<sequence>MYVSMEQFQLPCTASQLQETYNTNIKDRCKLFLVVVIREVEKRVPASGEHLEVLSLLAPTDDSELSFTKLIPELKRLSECSIVTLENQWRGRKCVPVPPAVISDTVGNWIHLLSHKDSAGNLCFKELAAAALCLLSLPISNVECERVFSQVKFLKSDWRSGLH</sequence>
<dbReference type="EMBL" id="JAWQEG010003070">
    <property type="protein sequence ID" value="KAK3868158.1"/>
    <property type="molecule type" value="Genomic_DNA"/>
</dbReference>
<dbReference type="GO" id="GO:0046983">
    <property type="term" value="F:protein dimerization activity"/>
    <property type="evidence" value="ECO:0007669"/>
    <property type="project" value="InterPro"/>
</dbReference>
<dbReference type="InterPro" id="IPR012337">
    <property type="entry name" value="RNaseH-like_sf"/>
</dbReference>
<name>A0AAE1F8E9_PETCI</name>
<evidence type="ECO:0000313" key="2">
    <source>
        <dbReference type="EMBL" id="KAK3868158.1"/>
    </source>
</evidence>
<protein>
    <recommendedName>
        <fullName evidence="1">HAT C-terminal dimerisation domain-containing protein</fullName>
    </recommendedName>
</protein>
<dbReference type="Proteomes" id="UP001286313">
    <property type="component" value="Unassembled WGS sequence"/>
</dbReference>
<organism evidence="2 3">
    <name type="scientific">Petrolisthes cinctipes</name>
    <name type="common">Flat porcelain crab</name>
    <dbReference type="NCBI Taxonomy" id="88211"/>
    <lineage>
        <taxon>Eukaryota</taxon>
        <taxon>Metazoa</taxon>
        <taxon>Ecdysozoa</taxon>
        <taxon>Arthropoda</taxon>
        <taxon>Crustacea</taxon>
        <taxon>Multicrustacea</taxon>
        <taxon>Malacostraca</taxon>
        <taxon>Eumalacostraca</taxon>
        <taxon>Eucarida</taxon>
        <taxon>Decapoda</taxon>
        <taxon>Pleocyemata</taxon>
        <taxon>Anomura</taxon>
        <taxon>Galatheoidea</taxon>
        <taxon>Porcellanidae</taxon>
        <taxon>Petrolisthes</taxon>
    </lineage>
</organism>
<dbReference type="AlphaFoldDB" id="A0AAE1F8E9"/>
<reference evidence="2" key="1">
    <citation type="submission" date="2023-10" db="EMBL/GenBank/DDBJ databases">
        <title>Genome assemblies of two species of porcelain crab, Petrolisthes cinctipes and Petrolisthes manimaculis (Anomura: Porcellanidae).</title>
        <authorList>
            <person name="Angst P."/>
        </authorList>
    </citation>
    <scope>NUCLEOTIDE SEQUENCE</scope>
    <source>
        <strain evidence="2">PB745_01</strain>
        <tissue evidence="2">Gill</tissue>
    </source>
</reference>
<evidence type="ECO:0000313" key="3">
    <source>
        <dbReference type="Proteomes" id="UP001286313"/>
    </source>
</evidence>
<proteinExistence type="predicted"/>
<dbReference type="SUPFAM" id="SSF53098">
    <property type="entry name" value="Ribonuclease H-like"/>
    <property type="match status" value="1"/>
</dbReference>
<dbReference type="InterPro" id="IPR008906">
    <property type="entry name" value="HATC_C_dom"/>
</dbReference>
<comment type="caution">
    <text evidence="2">The sequence shown here is derived from an EMBL/GenBank/DDBJ whole genome shotgun (WGS) entry which is preliminary data.</text>
</comment>
<keyword evidence="3" id="KW-1185">Reference proteome</keyword>
<accession>A0AAE1F8E9</accession>
<dbReference type="Pfam" id="PF05699">
    <property type="entry name" value="Dimer_Tnp_hAT"/>
    <property type="match status" value="1"/>
</dbReference>